<feature type="transmembrane region" description="Helical" evidence="1">
    <location>
        <begin position="45"/>
        <end position="64"/>
    </location>
</feature>
<reference evidence="2 3" key="1">
    <citation type="submission" date="2019-12" db="EMBL/GenBank/DDBJ databases">
        <title>Genomic-based taxomic classification of the family Erythrobacteraceae.</title>
        <authorList>
            <person name="Xu L."/>
        </authorList>
    </citation>
    <scope>NUCLEOTIDE SEQUENCE [LARGE SCALE GENOMIC DNA]</scope>
    <source>
        <strain evidence="2 3">DSM 16225</strain>
    </source>
</reference>
<sequence>MSAQFVALEYFVYYLIAINLCAFLAFAVDKAMAESGGWRVPETSLLGWAMIGGTPGAYAARAAFHHKERKQPFSNQLHGLACVHVILLAGTLLYLSFA</sequence>
<keyword evidence="3" id="KW-1185">Reference proteome</keyword>
<protein>
    <submittedName>
        <fullName evidence="2">DUF1294 domain-containing protein</fullName>
    </submittedName>
</protein>
<evidence type="ECO:0000313" key="3">
    <source>
        <dbReference type="Proteomes" id="UP000444185"/>
    </source>
</evidence>
<dbReference type="Proteomes" id="UP000444185">
    <property type="component" value="Unassembled WGS sequence"/>
</dbReference>
<dbReference type="EMBL" id="WTYF01000004">
    <property type="protein sequence ID" value="MXO51703.1"/>
    <property type="molecule type" value="Genomic_DNA"/>
</dbReference>
<keyword evidence="1" id="KW-0472">Membrane</keyword>
<evidence type="ECO:0000313" key="2">
    <source>
        <dbReference type="EMBL" id="MXO51703.1"/>
    </source>
</evidence>
<dbReference type="RefSeq" id="WP_160608413.1">
    <property type="nucleotide sequence ID" value="NZ_WTYF01000004.1"/>
</dbReference>
<feature type="transmembrane region" description="Helical" evidence="1">
    <location>
        <begin position="76"/>
        <end position="97"/>
    </location>
</feature>
<organism evidence="2 3">
    <name type="scientific">Qipengyuania gaetbuli</name>
    <dbReference type="NCBI Taxonomy" id="266952"/>
    <lineage>
        <taxon>Bacteria</taxon>
        <taxon>Pseudomonadati</taxon>
        <taxon>Pseudomonadota</taxon>
        <taxon>Alphaproteobacteria</taxon>
        <taxon>Sphingomonadales</taxon>
        <taxon>Erythrobacteraceae</taxon>
        <taxon>Qipengyuania</taxon>
    </lineage>
</organism>
<comment type="caution">
    <text evidence="2">The sequence shown here is derived from an EMBL/GenBank/DDBJ whole genome shotgun (WGS) entry which is preliminary data.</text>
</comment>
<keyword evidence="1" id="KW-1133">Transmembrane helix</keyword>
<dbReference type="InterPro" id="IPR010718">
    <property type="entry name" value="DUF1294"/>
</dbReference>
<dbReference type="OrthoDB" id="72963at2"/>
<feature type="transmembrane region" description="Helical" evidence="1">
    <location>
        <begin position="12"/>
        <end position="33"/>
    </location>
</feature>
<gene>
    <name evidence="2" type="ORF">GRI42_10355</name>
</gene>
<name>A0A844Y310_9SPHN</name>
<dbReference type="Pfam" id="PF06961">
    <property type="entry name" value="DUF1294"/>
    <property type="match status" value="1"/>
</dbReference>
<evidence type="ECO:0000256" key="1">
    <source>
        <dbReference type="SAM" id="Phobius"/>
    </source>
</evidence>
<accession>A0A844Y310</accession>
<dbReference type="AlphaFoldDB" id="A0A844Y310"/>
<keyword evidence="1" id="KW-0812">Transmembrane</keyword>
<proteinExistence type="predicted"/>